<name>A0ABP9FPX7_9SPHI</name>
<protein>
    <recommendedName>
        <fullName evidence="4">Lipoprotein</fullName>
    </recommendedName>
</protein>
<evidence type="ECO:0000256" key="1">
    <source>
        <dbReference type="SAM" id="MobiDB-lite"/>
    </source>
</evidence>
<organism evidence="2 3">
    <name type="scientific">Mucilaginibacter defluvii</name>
    <dbReference type="NCBI Taxonomy" id="1196019"/>
    <lineage>
        <taxon>Bacteria</taxon>
        <taxon>Pseudomonadati</taxon>
        <taxon>Bacteroidota</taxon>
        <taxon>Sphingobacteriia</taxon>
        <taxon>Sphingobacteriales</taxon>
        <taxon>Sphingobacteriaceae</taxon>
        <taxon>Mucilaginibacter</taxon>
    </lineage>
</organism>
<dbReference type="PROSITE" id="PS51257">
    <property type="entry name" value="PROKAR_LIPOPROTEIN"/>
    <property type="match status" value="1"/>
</dbReference>
<feature type="region of interest" description="Disordered" evidence="1">
    <location>
        <begin position="30"/>
        <end position="51"/>
    </location>
</feature>
<sequence>MKSPSSAIISFCLIIASCGNPNNSTKVITEKKDSTATGSKAVSSTPSKANGKYEGTYERVPLVDETGACPMTLVIDRNSTGYNYLLNLSKQRYSGKASITSEGNETFLTLEGIRWSEYEGDISGEDNDTTQTSADSVEIPVGVGALVTDSGFVIQNTGNAMNYYVKFAGCDCKYINLVKRKRAKRIIN</sequence>
<reference evidence="3" key="1">
    <citation type="journal article" date="2019" name="Int. J. Syst. Evol. Microbiol.">
        <title>The Global Catalogue of Microorganisms (GCM) 10K type strain sequencing project: providing services to taxonomists for standard genome sequencing and annotation.</title>
        <authorList>
            <consortium name="The Broad Institute Genomics Platform"/>
            <consortium name="The Broad Institute Genome Sequencing Center for Infectious Disease"/>
            <person name="Wu L."/>
            <person name="Ma J."/>
        </authorList>
    </citation>
    <scope>NUCLEOTIDE SEQUENCE [LARGE SCALE GENOMIC DNA]</scope>
    <source>
        <strain evidence="3">JCM 18283</strain>
    </source>
</reference>
<evidence type="ECO:0008006" key="4">
    <source>
        <dbReference type="Google" id="ProtNLM"/>
    </source>
</evidence>
<evidence type="ECO:0000313" key="2">
    <source>
        <dbReference type="EMBL" id="GAA4912386.1"/>
    </source>
</evidence>
<gene>
    <name evidence="2" type="ORF">GCM10023313_14340</name>
</gene>
<accession>A0ABP9FPX7</accession>
<dbReference type="RefSeq" id="WP_345330350.1">
    <property type="nucleotide sequence ID" value="NZ_BAABJI010000002.1"/>
</dbReference>
<keyword evidence="3" id="KW-1185">Reference proteome</keyword>
<proteinExistence type="predicted"/>
<dbReference type="Proteomes" id="UP001501436">
    <property type="component" value="Unassembled WGS sequence"/>
</dbReference>
<feature type="compositionally biased region" description="Polar residues" evidence="1">
    <location>
        <begin position="35"/>
        <end position="48"/>
    </location>
</feature>
<dbReference type="EMBL" id="BAABJI010000002">
    <property type="protein sequence ID" value="GAA4912386.1"/>
    <property type="molecule type" value="Genomic_DNA"/>
</dbReference>
<evidence type="ECO:0000313" key="3">
    <source>
        <dbReference type="Proteomes" id="UP001501436"/>
    </source>
</evidence>
<comment type="caution">
    <text evidence="2">The sequence shown here is derived from an EMBL/GenBank/DDBJ whole genome shotgun (WGS) entry which is preliminary data.</text>
</comment>